<gene>
    <name evidence="1" type="ORF">SEV965_LOCUS40077</name>
</gene>
<evidence type="ECO:0000313" key="2">
    <source>
        <dbReference type="Proteomes" id="UP000663889"/>
    </source>
</evidence>
<feature type="non-terminal residue" evidence="1">
    <location>
        <position position="1"/>
    </location>
</feature>
<reference evidence="1" key="1">
    <citation type="submission" date="2021-02" db="EMBL/GenBank/DDBJ databases">
        <authorList>
            <person name="Nowell W R."/>
        </authorList>
    </citation>
    <scope>NUCLEOTIDE SEQUENCE</scope>
</reference>
<proteinExistence type="predicted"/>
<comment type="caution">
    <text evidence="1">The sequence shown here is derived from an EMBL/GenBank/DDBJ whole genome shotgun (WGS) entry which is preliminary data.</text>
</comment>
<name>A0A815ZT17_9BILA</name>
<evidence type="ECO:0000313" key="1">
    <source>
        <dbReference type="EMBL" id="CAF1588723.1"/>
    </source>
</evidence>
<organism evidence="1 2">
    <name type="scientific">Rotaria sordida</name>
    <dbReference type="NCBI Taxonomy" id="392033"/>
    <lineage>
        <taxon>Eukaryota</taxon>
        <taxon>Metazoa</taxon>
        <taxon>Spiralia</taxon>
        <taxon>Gnathifera</taxon>
        <taxon>Rotifera</taxon>
        <taxon>Eurotatoria</taxon>
        <taxon>Bdelloidea</taxon>
        <taxon>Philodinida</taxon>
        <taxon>Philodinidae</taxon>
        <taxon>Rotaria</taxon>
    </lineage>
</organism>
<dbReference type="EMBL" id="CAJNOU010021957">
    <property type="protein sequence ID" value="CAF1588723.1"/>
    <property type="molecule type" value="Genomic_DNA"/>
</dbReference>
<accession>A0A815ZT17</accession>
<dbReference type="Proteomes" id="UP000663889">
    <property type="component" value="Unassembled WGS sequence"/>
</dbReference>
<sequence length="39" mass="4709">AGDDRRKTESIRTCLTLDDLREALKTESYDIKRTILYYW</sequence>
<dbReference type="AlphaFoldDB" id="A0A815ZT17"/>
<protein>
    <submittedName>
        <fullName evidence="1">Uncharacterized protein</fullName>
    </submittedName>
</protein>